<feature type="transmembrane region" description="Helical" evidence="1">
    <location>
        <begin position="319"/>
        <end position="341"/>
    </location>
</feature>
<dbReference type="AlphaFoldDB" id="A0AAE3VI33"/>
<organism evidence="2 3">
    <name type="scientific">Oligosphaera ethanolica</name>
    <dbReference type="NCBI Taxonomy" id="760260"/>
    <lineage>
        <taxon>Bacteria</taxon>
        <taxon>Pseudomonadati</taxon>
        <taxon>Lentisphaerota</taxon>
        <taxon>Oligosphaeria</taxon>
        <taxon>Oligosphaerales</taxon>
        <taxon>Oligosphaeraceae</taxon>
        <taxon>Oligosphaera</taxon>
    </lineage>
</organism>
<name>A0AAE3VI33_9BACT</name>
<dbReference type="Pfam" id="PF13365">
    <property type="entry name" value="Trypsin_2"/>
    <property type="match status" value="1"/>
</dbReference>
<dbReference type="InterPro" id="IPR043504">
    <property type="entry name" value="Peptidase_S1_PA_chymotrypsin"/>
</dbReference>
<keyword evidence="1" id="KW-0812">Transmembrane</keyword>
<dbReference type="InterPro" id="IPR011990">
    <property type="entry name" value="TPR-like_helical_dom_sf"/>
</dbReference>
<keyword evidence="2" id="KW-0378">Hydrolase</keyword>
<dbReference type="GO" id="GO:0006508">
    <property type="term" value="P:proteolysis"/>
    <property type="evidence" value="ECO:0007669"/>
    <property type="project" value="UniProtKB-KW"/>
</dbReference>
<dbReference type="SUPFAM" id="SSF50494">
    <property type="entry name" value="Trypsin-like serine proteases"/>
    <property type="match status" value="1"/>
</dbReference>
<dbReference type="Gene3D" id="2.40.10.10">
    <property type="entry name" value="Trypsin-like serine proteases"/>
    <property type="match status" value="1"/>
</dbReference>
<protein>
    <submittedName>
        <fullName evidence="2">S1-C subfamily serine protease</fullName>
    </submittedName>
</protein>
<dbReference type="InterPro" id="IPR001940">
    <property type="entry name" value="Peptidase_S1C"/>
</dbReference>
<dbReference type="Proteomes" id="UP001238163">
    <property type="component" value="Unassembled WGS sequence"/>
</dbReference>
<dbReference type="PANTHER" id="PTHR43019:SF23">
    <property type="entry name" value="PROTEASE DO-LIKE 5, CHLOROPLASTIC"/>
    <property type="match status" value="1"/>
</dbReference>
<comment type="caution">
    <text evidence="2">The sequence shown here is derived from an EMBL/GenBank/DDBJ whole genome shotgun (WGS) entry which is preliminary data.</text>
</comment>
<evidence type="ECO:0000256" key="1">
    <source>
        <dbReference type="SAM" id="Phobius"/>
    </source>
</evidence>
<keyword evidence="1" id="KW-0472">Membrane</keyword>
<sequence>MRICTNPDCGQRVAETVEVCPACGTALPATQRAVPGYELLGLVRERLGYSVWRARREADGRHVCLRLYHLSGNGDDVLERARAILGKVAAAPAELVVPTLDFRLLDSATALRATPWEEVRSWGDMLGPDRLFRDPRQRRPCLELMQGMARCVAALHEAGHLMPFMTLDDFLLVRDAAGVLQVRLDPKLTRFMPLATDDDGPDAARLRRLHPDLNAERLLDQRSDLWSLGHLFLDLFTGTDQHDDYQALADGIYHRFEPVVLHRKLSALLRQMVEDDPSKRPSSADSVLAALAAVDDADLAKWARFEKDPGRNRRLLNRVLAVAAALVVVAVVLGTVLYHRFSTGIDETRRTTSAAVAKVESLVRDGQGFVDASAKEAVRQALADIRQASPEQRAQAVLARYSRSVAFVQTEGWLEIDGRRLAIASCEGTAFLVTSEGHLLTNRHVVTPWLGESEVADAYAELRRRRLGFRFGVTYRLWFDGDEAFRPLSTGNNSDKAEDKYRLDTAYASGNVHRNVVVAGVMVPPQDVPTALASWMQDDVAVLKIDLLPEGAVPIPLRAGEPPVRGTRVLALGYSSGRDGNADTRALARASEGSVTRVFADAIATDADLHPGNSGGPVLDLDGYVVGIASQLHNRPGGGLQTAMGRLLPIDLANGFLQKVRHDVPVWDGLPPEAFEPEMRTALAAADAGDWATARGLASVPGVAANPEVAQMAAILCYTPDGFTPEGHRLLERLAVLDPEVGFVHLLRYWHDWRAGVPEPDRAARALLLDAPWHSPLEPYGQGVRMLEGTLAPGTAAEQAESAPELANALWIDGTMAQANRDPATAHERFRIALGAIPPEDKLTSYLLRCSLWHAGDHGRQVPAPPSARPQPATGKEMLAAFEGVLLDGSPAAPAANPGTAKFDLLPKVFHAAQRGEWERVRIACDRYLALPHRESANILGVGLLRCQAIGLAGNKAAEAKALAEFRAGIANGWYRQIADCLLGTTDPQEALKSVAGKRPETITLGLALGLRAERDQDREAAINWYNLALDTCQANWLEYELAQERRKAVRSK</sequence>
<keyword evidence="1" id="KW-1133">Transmembrane helix</keyword>
<dbReference type="RefSeq" id="WP_307262145.1">
    <property type="nucleotide sequence ID" value="NZ_JAUSVL010000001.1"/>
</dbReference>
<gene>
    <name evidence="2" type="ORF">J3R75_002661</name>
</gene>
<accession>A0AAE3VI33</accession>
<evidence type="ECO:0000313" key="2">
    <source>
        <dbReference type="EMBL" id="MDQ0290554.1"/>
    </source>
</evidence>
<dbReference type="InterPro" id="IPR011009">
    <property type="entry name" value="Kinase-like_dom_sf"/>
</dbReference>
<dbReference type="Gene3D" id="2.40.10.120">
    <property type="match status" value="1"/>
</dbReference>
<evidence type="ECO:0000313" key="3">
    <source>
        <dbReference type="Proteomes" id="UP001238163"/>
    </source>
</evidence>
<dbReference type="PANTHER" id="PTHR43019">
    <property type="entry name" value="SERINE ENDOPROTEASE DEGS"/>
    <property type="match status" value="1"/>
</dbReference>
<dbReference type="EMBL" id="JAUSVL010000001">
    <property type="protein sequence ID" value="MDQ0290554.1"/>
    <property type="molecule type" value="Genomic_DNA"/>
</dbReference>
<dbReference type="PRINTS" id="PR00834">
    <property type="entry name" value="PROTEASES2C"/>
</dbReference>
<dbReference type="Gene3D" id="1.10.510.10">
    <property type="entry name" value="Transferase(Phosphotransferase) domain 1"/>
    <property type="match status" value="1"/>
</dbReference>
<proteinExistence type="predicted"/>
<dbReference type="SUPFAM" id="SSF56112">
    <property type="entry name" value="Protein kinase-like (PK-like)"/>
    <property type="match status" value="1"/>
</dbReference>
<dbReference type="InterPro" id="IPR009003">
    <property type="entry name" value="Peptidase_S1_PA"/>
</dbReference>
<reference evidence="2" key="1">
    <citation type="submission" date="2023-07" db="EMBL/GenBank/DDBJ databases">
        <title>Genomic Encyclopedia of Type Strains, Phase IV (KMG-IV): sequencing the most valuable type-strain genomes for metagenomic binning, comparative biology and taxonomic classification.</title>
        <authorList>
            <person name="Goeker M."/>
        </authorList>
    </citation>
    <scope>NUCLEOTIDE SEQUENCE</scope>
    <source>
        <strain evidence="2">DSM 24202</strain>
    </source>
</reference>
<dbReference type="GO" id="GO:0004252">
    <property type="term" value="F:serine-type endopeptidase activity"/>
    <property type="evidence" value="ECO:0007669"/>
    <property type="project" value="InterPro"/>
</dbReference>
<dbReference type="Gene3D" id="1.25.40.10">
    <property type="entry name" value="Tetratricopeptide repeat domain"/>
    <property type="match status" value="1"/>
</dbReference>
<keyword evidence="2" id="KW-0645">Protease</keyword>
<keyword evidence="3" id="KW-1185">Reference proteome</keyword>